<protein>
    <submittedName>
        <fullName evidence="2">Uncharacterized protein</fullName>
    </submittedName>
</protein>
<dbReference type="AlphaFoldDB" id="A0A9P5CLB5"/>
<evidence type="ECO:0000313" key="3">
    <source>
        <dbReference type="Proteomes" id="UP000803844"/>
    </source>
</evidence>
<feature type="compositionally biased region" description="Polar residues" evidence="1">
    <location>
        <begin position="33"/>
        <end position="42"/>
    </location>
</feature>
<sequence>MAINFSATPMSPPGPYDSGEREHGEVVAPLRVHSSQPTSSGLSPPPAAVRSDIASVVPPSSFNKYDASGTPSWADVSRFSSSRSRAALCSAKNALPVPKREDICVLVTEVIQPSSDGQGTLPPPRLDPFRLRLSLCDAFSLSLRDFPNVTHTKTGYALHLSNRAIQHKLLENKTEVARLGGARQVTIPTTWHTEAVPNVASSLQGILGERTEDCG</sequence>
<gene>
    <name evidence="2" type="ORF">M406DRAFT_73789</name>
</gene>
<comment type="caution">
    <text evidence="2">The sequence shown here is derived from an EMBL/GenBank/DDBJ whole genome shotgun (WGS) entry which is preliminary data.</text>
</comment>
<feature type="region of interest" description="Disordered" evidence="1">
    <location>
        <begin position="1"/>
        <end position="48"/>
    </location>
</feature>
<reference evidence="2" key="1">
    <citation type="journal article" date="2020" name="Phytopathology">
        <title>Genome sequence of the chestnut blight fungus Cryphonectria parasitica EP155: A fundamental resource for an archetypical invasive plant pathogen.</title>
        <authorList>
            <person name="Crouch J.A."/>
            <person name="Dawe A."/>
            <person name="Aerts A."/>
            <person name="Barry K."/>
            <person name="Churchill A.C.L."/>
            <person name="Grimwood J."/>
            <person name="Hillman B."/>
            <person name="Milgroom M.G."/>
            <person name="Pangilinan J."/>
            <person name="Smith M."/>
            <person name="Salamov A."/>
            <person name="Schmutz J."/>
            <person name="Yadav J."/>
            <person name="Grigoriev I.V."/>
            <person name="Nuss D."/>
        </authorList>
    </citation>
    <scope>NUCLEOTIDE SEQUENCE</scope>
    <source>
        <strain evidence="2">EP155</strain>
    </source>
</reference>
<dbReference type="Proteomes" id="UP000803844">
    <property type="component" value="Unassembled WGS sequence"/>
</dbReference>
<dbReference type="RefSeq" id="XP_040774120.1">
    <property type="nucleotide sequence ID" value="XM_040925655.1"/>
</dbReference>
<dbReference type="EMBL" id="MU032349">
    <property type="protein sequence ID" value="KAF3763159.1"/>
    <property type="molecule type" value="Genomic_DNA"/>
</dbReference>
<keyword evidence="3" id="KW-1185">Reference proteome</keyword>
<organism evidence="2 3">
    <name type="scientific">Cryphonectria parasitica (strain ATCC 38755 / EP155)</name>
    <dbReference type="NCBI Taxonomy" id="660469"/>
    <lineage>
        <taxon>Eukaryota</taxon>
        <taxon>Fungi</taxon>
        <taxon>Dikarya</taxon>
        <taxon>Ascomycota</taxon>
        <taxon>Pezizomycotina</taxon>
        <taxon>Sordariomycetes</taxon>
        <taxon>Sordariomycetidae</taxon>
        <taxon>Diaporthales</taxon>
        <taxon>Cryphonectriaceae</taxon>
        <taxon>Cryphonectria-Endothia species complex</taxon>
        <taxon>Cryphonectria</taxon>
    </lineage>
</organism>
<dbReference type="GeneID" id="63842784"/>
<proteinExistence type="predicted"/>
<name>A0A9P5CLB5_CRYP1</name>
<evidence type="ECO:0000313" key="2">
    <source>
        <dbReference type="EMBL" id="KAF3763159.1"/>
    </source>
</evidence>
<evidence type="ECO:0000256" key="1">
    <source>
        <dbReference type="SAM" id="MobiDB-lite"/>
    </source>
</evidence>
<accession>A0A9P5CLB5</accession>